<evidence type="ECO:0000256" key="4">
    <source>
        <dbReference type="ARBA" id="ARBA00022737"/>
    </source>
</evidence>
<organism evidence="13 14">
    <name type="scientific">Strongylocentrotus purpuratus</name>
    <name type="common">Purple sea urchin</name>
    <dbReference type="NCBI Taxonomy" id="7668"/>
    <lineage>
        <taxon>Eukaryota</taxon>
        <taxon>Metazoa</taxon>
        <taxon>Echinodermata</taxon>
        <taxon>Eleutherozoa</taxon>
        <taxon>Echinozoa</taxon>
        <taxon>Echinoidea</taxon>
        <taxon>Euechinoidea</taxon>
        <taxon>Echinacea</taxon>
        <taxon>Camarodonta</taxon>
        <taxon>Echinidea</taxon>
        <taxon>Strongylocentrotidae</taxon>
        <taxon>Strongylocentrotus</taxon>
    </lineage>
</organism>
<keyword evidence="2" id="KW-0813">Transport</keyword>
<evidence type="ECO:0000259" key="11">
    <source>
        <dbReference type="PROSITE" id="PS50893"/>
    </source>
</evidence>
<reference evidence="13" key="2">
    <citation type="submission" date="2021-01" db="UniProtKB">
        <authorList>
            <consortium name="EnsemblMetazoa"/>
        </authorList>
    </citation>
    <scope>IDENTIFICATION</scope>
</reference>
<evidence type="ECO:0000259" key="12">
    <source>
        <dbReference type="PROSITE" id="PS50929"/>
    </source>
</evidence>
<evidence type="ECO:0000256" key="9">
    <source>
        <dbReference type="SAM" id="MobiDB-lite"/>
    </source>
</evidence>
<keyword evidence="5" id="KW-0547">Nucleotide-binding</keyword>
<dbReference type="RefSeq" id="XP_030855895.1">
    <property type="nucleotide sequence ID" value="XM_031000035.1"/>
</dbReference>
<dbReference type="InterPro" id="IPR050173">
    <property type="entry name" value="ABC_transporter_C-like"/>
</dbReference>
<dbReference type="Pfam" id="PF00664">
    <property type="entry name" value="ABC_membrane"/>
    <property type="match status" value="2"/>
</dbReference>
<dbReference type="Pfam" id="PF00005">
    <property type="entry name" value="ABC_tran"/>
    <property type="match status" value="2"/>
</dbReference>
<dbReference type="CDD" id="cd18602">
    <property type="entry name" value="ABC_6TM_SUR1_D2_like"/>
    <property type="match status" value="1"/>
</dbReference>
<feature type="transmembrane region" description="Helical" evidence="10">
    <location>
        <begin position="79"/>
        <end position="96"/>
    </location>
</feature>
<evidence type="ECO:0000256" key="6">
    <source>
        <dbReference type="ARBA" id="ARBA00022840"/>
    </source>
</evidence>
<feature type="transmembrane region" description="Helical" evidence="10">
    <location>
        <begin position="598"/>
        <end position="622"/>
    </location>
</feature>
<keyword evidence="8 10" id="KW-0472">Membrane</keyword>
<feature type="transmembrane region" description="Helical" evidence="10">
    <location>
        <begin position="149"/>
        <end position="168"/>
    </location>
</feature>
<feature type="transmembrane region" description="Helical" evidence="10">
    <location>
        <begin position="452"/>
        <end position="476"/>
    </location>
</feature>
<keyword evidence="7 10" id="KW-1133">Transmembrane helix</keyword>
<evidence type="ECO:0000256" key="1">
    <source>
        <dbReference type="ARBA" id="ARBA00004141"/>
    </source>
</evidence>
<feature type="transmembrane region" description="Helical" evidence="10">
    <location>
        <begin position="482"/>
        <end position="506"/>
    </location>
</feature>
<feature type="transmembrane region" description="Helical" evidence="10">
    <location>
        <begin position="1173"/>
        <end position="1193"/>
    </location>
</feature>
<feature type="region of interest" description="Disordered" evidence="9">
    <location>
        <begin position="710"/>
        <end position="730"/>
    </location>
</feature>
<protein>
    <submittedName>
        <fullName evidence="13">Uncharacterized protein</fullName>
    </submittedName>
</protein>
<dbReference type="GO" id="GO:0005524">
    <property type="term" value="F:ATP binding"/>
    <property type="evidence" value="ECO:0007669"/>
    <property type="project" value="UniProtKB-KW"/>
</dbReference>
<dbReference type="SUPFAM" id="SSF52540">
    <property type="entry name" value="P-loop containing nucleoside triphosphate hydrolases"/>
    <property type="match status" value="2"/>
</dbReference>
<dbReference type="InterPro" id="IPR003593">
    <property type="entry name" value="AAA+_ATPase"/>
</dbReference>
<dbReference type="InParanoid" id="A0A7M7PUW3"/>
<feature type="region of interest" description="Disordered" evidence="9">
    <location>
        <begin position="647"/>
        <end position="674"/>
    </location>
</feature>
<dbReference type="GeneID" id="581870"/>
<feature type="transmembrane region" description="Helical" evidence="10">
    <location>
        <begin position="1105"/>
        <end position="1131"/>
    </location>
</feature>
<feature type="transmembrane region" description="Helical" evidence="10">
    <location>
        <begin position="560"/>
        <end position="586"/>
    </location>
</feature>
<dbReference type="InterPro" id="IPR017871">
    <property type="entry name" value="ABC_transporter-like_CS"/>
</dbReference>
<feature type="domain" description="ABC transmembrane type-1" evidence="12">
    <location>
        <begin position="1058"/>
        <end position="1344"/>
    </location>
</feature>
<feature type="transmembrane region" description="Helical" evidence="10">
    <location>
        <begin position="1045"/>
        <end position="1066"/>
    </location>
</feature>
<dbReference type="PROSITE" id="PS50893">
    <property type="entry name" value="ABC_TRANSPORTER_2"/>
    <property type="match status" value="2"/>
</dbReference>
<evidence type="ECO:0000256" key="7">
    <source>
        <dbReference type="ARBA" id="ARBA00022989"/>
    </source>
</evidence>
<dbReference type="EnsemblMetazoa" id="XM_031000035">
    <property type="protein sequence ID" value="XP_030855895"/>
    <property type="gene ID" value="LOC581870"/>
</dbReference>
<keyword evidence="14" id="KW-1185">Reference proteome</keyword>
<dbReference type="GO" id="GO:0055085">
    <property type="term" value="P:transmembrane transport"/>
    <property type="evidence" value="ECO:0000318"/>
    <property type="project" value="GO_Central"/>
</dbReference>
<feature type="domain" description="ABC transmembrane type-1" evidence="12">
    <location>
        <begin position="321"/>
        <end position="625"/>
    </location>
</feature>
<dbReference type="PANTHER" id="PTHR24223">
    <property type="entry name" value="ATP-BINDING CASSETTE SUB-FAMILY C"/>
    <property type="match status" value="1"/>
</dbReference>
<name>A0A7M7PUW3_STRPU</name>
<reference evidence="14" key="1">
    <citation type="submission" date="2015-02" db="EMBL/GenBank/DDBJ databases">
        <title>Genome sequencing for Strongylocentrotus purpuratus.</title>
        <authorList>
            <person name="Murali S."/>
            <person name="Liu Y."/>
            <person name="Vee V."/>
            <person name="English A."/>
            <person name="Wang M."/>
            <person name="Skinner E."/>
            <person name="Han Y."/>
            <person name="Muzny D.M."/>
            <person name="Worley K.C."/>
            <person name="Gibbs R.A."/>
        </authorList>
    </citation>
    <scope>NUCLEOTIDE SEQUENCE</scope>
</reference>
<dbReference type="PROSITE" id="PS00211">
    <property type="entry name" value="ABC_TRANSPORTER_1"/>
    <property type="match status" value="2"/>
</dbReference>
<dbReference type="FunFam" id="1.20.1560.10:FF:000013">
    <property type="entry name" value="ABC transporter C family member 2"/>
    <property type="match status" value="1"/>
</dbReference>
<feature type="domain" description="ABC transporter" evidence="11">
    <location>
        <begin position="750"/>
        <end position="979"/>
    </location>
</feature>
<keyword evidence="4" id="KW-0677">Repeat</keyword>
<dbReference type="InterPro" id="IPR011527">
    <property type="entry name" value="ABC1_TM_dom"/>
</dbReference>
<dbReference type="PROSITE" id="PS50929">
    <property type="entry name" value="ABC_TM1F"/>
    <property type="match status" value="2"/>
</dbReference>
<accession>A0A7M7PUW3</accession>
<dbReference type="GO" id="GO:0140359">
    <property type="term" value="F:ABC-type transporter activity"/>
    <property type="evidence" value="ECO:0000318"/>
    <property type="project" value="GO_Central"/>
</dbReference>
<dbReference type="SMART" id="SM00382">
    <property type="entry name" value="AAA"/>
    <property type="match status" value="2"/>
</dbReference>
<dbReference type="OMA" id="ANTVVLW"/>
<dbReference type="FunCoup" id="A0A7M7PUW3">
    <property type="interactions" value="34"/>
</dbReference>
<feature type="transmembrane region" description="Helical" evidence="10">
    <location>
        <begin position="1199"/>
        <end position="1220"/>
    </location>
</feature>
<dbReference type="Gene3D" id="3.40.50.300">
    <property type="entry name" value="P-loop containing nucleotide triphosphate hydrolases"/>
    <property type="match status" value="2"/>
</dbReference>
<evidence type="ECO:0000313" key="14">
    <source>
        <dbReference type="Proteomes" id="UP000007110"/>
    </source>
</evidence>
<dbReference type="PANTHER" id="PTHR24223:SF461">
    <property type="entry name" value="ATP-BINDING CASSETTE SUB-FAMILY C MEMBER SUR"/>
    <property type="match status" value="1"/>
</dbReference>
<evidence type="ECO:0000256" key="5">
    <source>
        <dbReference type="ARBA" id="ARBA00022741"/>
    </source>
</evidence>
<dbReference type="CDD" id="cd03244">
    <property type="entry name" value="ABCC_MRP_domain2"/>
    <property type="match status" value="1"/>
</dbReference>
<feature type="transmembrane region" description="Helical" evidence="10">
    <location>
        <begin position="180"/>
        <end position="200"/>
    </location>
</feature>
<dbReference type="InterPro" id="IPR036640">
    <property type="entry name" value="ABC1_TM_sf"/>
</dbReference>
<dbReference type="Gene3D" id="1.20.1560.10">
    <property type="entry name" value="ABC transporter type 1, transmembrane domain"/>
    <property type="match status" value="2"/>
</dbReference>
<feature type="domain" description="ABC transporter" evidence="11">
    <location>
        <begin position="1380"/>
        <end position="1613"/>
    </location>
</feature>
<keyword evidence="3 10" id="KW-0812">Transmembrane</keyword>
<dbReference type="FunFam" id="3.40.50.300:FF:000163">
    <property type="entry name" value="Multidrug resistance-associated protein member 4"/>
    <property type="match status" value="1"/>
</dbReference>
<evidence type="ECO:0000313" key="13">
    <source>
        <dbReference type="EnsemblMetazoa" id="XP_030855895"/>
    </source>
</evidence>
<feature type="transmembrane region" description="Helical" evidence="10">
    <location>
        <begin position="1291"/>
        <end position="1310"/>
    </location>
</feature>
<evidence type="ECO:0000256" key="10">
    <source>
        <dbReference type="SAM" id="Phobius"/>
    </source>
</evidence>
<evidence type="ECO:0000256" key="3">
    <source>
        <dbReference type="ARBA" id="ARBA00022692"/>
    </source>
</evidence>
<keyword evidence="6" id="KW-0067">ATP-binding</keyword>
<dbReference type="InterPro" id="IPR003439">
    <property type="entry name" value="ABC_transporter-like_ATP-bd"/>
</dbReference>
<dbReference type="Proteomes" id="UP000007110">
    <property type="component" value="Unassembled WGS sequence"/>
</dbReference>
<dbReference type="FunFam" id="1.20.1560.10:FF:000006">
    <property type="entry name" value="ATP-binding cassette, sub-family C (CFTR/MRP), member 9"/>
    <property type="match status" value="1"/>
</dbReference>
<dbReference type="CDD" id="cd03250">
    <property type="entry name" value="ABCC_MRP_domain1"/>
    <property type="match status" value="1"/>
</dbReference>
<comment type="subcellular location">
    <subcellularLocation>
        <location evidence="1">Membrane</location>
        <topology evidence="1">Multi-pass membrane protein</topology>
    </subcellularLocation>
</comment>
<sequence>MSSYNVPTWFCSVNKSSVSQHQTDGTVNINRCITDTIIAVPHVAFVVVTLLQLTILKYWRHLRQLDSSSFHLRYPGHTLRWILAFFVFLLGAASFAEGLVTDGIYRKNDFPTQPHFYLPGIFTMAGIVTAMTTLNFAEVWRFKHMLWTLLCYWALSLVTTVIGLHFNIKVHQSVEDTTTISMNSLLLLLLTVCYAVLVLGETISLYKIVFCRCLEQKKDDNCTKFLPEKPWAEERMFYQENFSNFPSQLTFWWLNFLFATGFKRPIIYEKLGTIPENHTVNHIYARFKMIYEDEKERVDGSDRQPSLMKTIFRAHWRRVGAAGLLKLTADLLSYVGPCALGGITLYVTGTLKGDKHKGKMYLAEPQHHDVTIAEFFSNGFILVACVFATSIIQHICNQTYNYWVYVEGLHAKSAIQRLIYDKSLRLSTSTMSGGKMSMGQVTNHMSADASNVMFLFINVNEIWAIPVKITVALYLLYYKLGIAAIIAASLFVVVIPLQMIVATAMAKITKSVLKTSDNRLRASNEMFQGIRFLKIYGWEHIYYETVKAARNMELHQLIKIYVLFAVTFSINSGTPIIVTLIAFAVYTPLNSTPLTPDTAFSSLALFNLISVPLILLPHVLNLSVTLKVSVKRLVEFLGSPEVKPLDDNMKVRGSGPPPGRRCDGDMNGGSRSERVVKTTPLSSVLETDEEDLQTEDDVFLSVEEMNQRNVGRNGVAGPIPNGTKLQSDQDCTDGLRRDALQRDLPDDIAIRIRNGNFVWDATSSSPDVSNVDITIPAGKLTIIVGAVGSGKSSLLGAMMGEMTARSGIVQIHKKGRIAYAPQKAWLINTTVRKNIIFELDKNMNKSRYQEVIRACSLLPDLEVLPANDRTEIGENGINLSGGQKQRVSVARAMYSESDIIILDDPLSALDMQVGNDLFDKGIRGILRHRHQTVILVTHQLQYLPKADKIIIMENGRVQHQGSPYDIARADHDLEVKWKEAERRASVTEDVRTTESSTEMERKSLRRQCSRKFSVVSHPDSVIENDRGRLIAQEDRQSGAVAMSNYAHYIASMGYTLCVLIFCSTFLRGALQIGTDFWLSEWSEAGLNDSRNHDEVRPTSFYVKGFAGLSVGTLVGQILFNFLVNAGMLLAAKTIHFEMLENLLMLPVRFFDVTPVGRILNRLSSDTSLIDQRLLITINMLMNSFVNMLAAIVVNTIVNPWFLVIFVFIAFLFVVIFMYYVRTSRELQRIESVSRSPVLAHFSETLGGLSTIRAFKAEARFSRVITEHIDTNITAHLYLIAAQRWMGIRLDFLGALVVLVAGYSSLLGASYSDIDASRVGLAISYSLMVSTYLNSLVRYCSELELHMNAVERVRYYSELQNECYNDGEMPPPQKWPTRGKILMENISARYDRDLDPVLRDININIQPGQKIGICGRSGSGKSSLTLALFRFMQIKGRLMIDGIDITTVPLRTLRRQLSIIPQEAMMFTGTIRSNLDMTETCKDDKLWRSLEISQLKKTVEQLNGGLDSKVLEGGENFSVGQRQLFCLARAFLRESRILVMDEATASIDKETDKIIQGVVQEVFRDRTVLTIAHRIDTLLNSDYILTLDEGRVAEFDTPSNLLRQENSIFASLLRAGR</sequence>
<dbReference type="GO" id="GO:0005886">
    <property type="term" value="C:plasma membrane"/>
    <property type="evidence" value="ECO:0000318"/>
    <property type="project" value="GO_Central"/>
</dbReference>
<dbReference type="OrthoDB" id="6500128at2759"/>
<evidence type="ECO:0000256" key="2">
    <source>
        <dbReference type="ARBA" id="ARBA00022448"/>
    </source>
</evidence>
<evidence type="ECO:0000256" key="8">
    <source>
        <dbReference type="ARBA" id="ARBA00023136"/>
    </source>
</evidence>
<feature type="transmembrane region" description="Helical" evidence="10">
    <location>
        <begin position="116"/>
        <end position="137"/>
    </location>
</feature>
<dbReference type="SUPFAM" id="SSF90123">
    <property type="entry name" value="ABC transporter transmembrane region"/>
    <property type="match status" value="2"/>
</dbReference>
<feature type="transmembrane region" description="Helical" evidence="10">
    <location>
        <begin position="37"/>
        <end position="59"/>
    </location>
</feature>
<dbReference type="GO" id="GO:0016887">
    <property type="term" value="F:ATP hydrolysis activity"/>
    <property type="evidence" value="ECO:0007669"/>
    <property type="project" value="InterPro"/>
</dbReference>
<dbReference type="FunFam" id="3.40.50.300:FF:002366">
    <property type="entry name" value="Uncharacterized protein"/>
    <property type="match status" value="1"/>
</dbReference>
<dbReference type="InterPro" id="IPR027417">
    <property type="entry name" value="P-loop_NTPase"/>
</dbReference>
<dbReference type="KEGG" id="spu:581870"/>
<proteinExistence type="predicted"/>